<dbReference type="Proteomes" id="UP000799778">
    <property type="component" value="Unassembled WGS sequence"/>
</dbReference>
<feature type="region of interest" description="Disordered" evidence="1">
    <location>
        <begin position="161"/>
        <end position="212"/>
    </location>
</feature>
<organism evidence="2 3">
    <name type="scientific">Aaosphaeria arxii CBS 175.79</name>
    <dbReference type="NCBI Taxonomy" id="1450172"/>
    <lineage>
        <taxon>Eukaryota</taxon>
        <taxon>Fungi</taxon>
        <taxon>Dikarya</taxon>
        <taxon>Ascomycota</taxon>
        <taxon>Pezizomycotina</taxon>
        <taxon>Dothideomycetes</taxon>
        <taxon>Pleosporomycetidae</taxon>
        <taxon>Pleosporales</taxon>
        <taxon>Pleosporales incertae sedis</taxon>
        <taxon>Aaosphaeria</taxon>
    </lineage>
</organism>
<dbReference type="EMBL" id="ML978069">
    <property type="protein sequence ID" value="KAF2015684.1"/>
    <property type="molecule type" value="Genomic_DNA"/>
</dbReference>
<dbReference type="PANTHER" id="PTHR28054:SF1">
    <property type="entry name" value="RNA POLYMERASE I-SPECIFIC TRANSCRIPTION INITIATION FACTOR RRN10"/>
    <property type="match status" value="1"/>
</dbReference>
<protein>
    <submittedName>
        <fullName evidence="2">Uncharacterized protein</fullName>
    </submittedName>
</protein>
<dbReference type="GeneID" id="54279039"/>
<dbReference type="RefSeq" id="XP_033384023.1">
    <property type="nucleotide sequence ID" value="XM_033521642.1"/>
</dbReference>
<feature type="compositionally biased region" description="Polar residues" evidence="1">
    <location>
        <begin position="172"/>
        <end position="184"/>
    </location>
</feature>
<feature type="compositionally biased region" description="Polar residues" evidence="1">
    <location>
        <begin position="196"/>
        <end position="212"/>
    </location>
</feature>
<feature type="region of interest" description="Disordered" evidence="1">
    <location>
        <begin position="1"/>
        <end position="25"/>
    </location>
</feature>
<name>A0A6A5XTW4_9PLEO</name>
<evidence type="ECO:0000313" key="3">
    <source>
        <dbReference type="Proteomes" id="UP000799778"/>
    </source>
</evidence>
<evidence type="ECO:0000313" key="2">
    <source>
        <dbReference type="EMBL" id="KAF2015684.1"/>
    </source>
</evidence>
<reference evidence="2" key="1">
    <citation type="journal article" date="2020" name="Stud. Mycol.">
        <title>101 Dothideomycetes genomes: a test case for predicting lifestyles and emergence of pathogens.</title>
        <authorList>
            <person name="Haridas S."/>
            <person name="Albert R."/>
            <person name="Binder M."/>
            <person name="Bloem J."/>
            <person name="Labutti K."/>
            <person name="Salamov A."/>
            <person name="Andreopoulos B."/>
            <person name="Baker S."/>
            <person name="Barry K."/>
            <person name="Bills G."/>
            <person name="Bluhm B."/>
            <person name="Cannon C."/>
            <person name="Castanera R."/>
            <person name="Culley D."/>
            <person name="Daum C."/>
            <person name="Ezra D."/>
            <person name="Gonzalez J."/>
            <person name="Henrissat B."/>
            <person name="Kuo A."/>
            <person name="Liang C."/>
            <person name="Lipzen A."/>
            <person name="Lutzoni F."/>
            <person name="Magnuson J."/>
            <person name="Mondo S."/>
            <person name="Nolan M."/>
            <person name="Ohm R."/>
            <person name="Pangilinan J."/>
            <person name="Park H.-J."/>
            <person name="Ramirez L."/>
            <person name="Alfaro M."/>
            <person name="Sun H."/>
            <person name="Tritt A."/>
            <person name="Yoshinaga Y."/>
            <person name="Zwiers L.-H."/>
            <person name="Turgeon B."/>
            <person name="Goodwin S."/>
            <person name="Spatafora J."/>
            <person name="Crous P."/>
            <person name="Grigoriev I."/>
        </authorList>
    </citation>
    <scope>NUCLEOTIDE SEQUENCE</scope>
    <source>
        <strain evidence="2">CBS 175.79</strain>
    </source>
</reference>
<evidence type="ECO:0000256" key="1">
    <source>
        <dbReference type="SAM" id="MobiDB-lite"/>
    </source>
</evidence>
<proteinExistence type="predicted"/>
<accession>A0A6A5XTW4</accession>
<dbReference type="OrthoDB" id="2565191at2759"/>
<dbReference type="GO" id="GO:0006360">
    <property type="term" value="P:transcription by RNA polymerase I"/>
    <property type="evidence" value="ECO:0007669"/>
    <property type="project" value="InterPro"/>
</dbReference>
<dbReference type="PANTHER" id="PTHR28054">
    <property type="entry name" value="RNA POLYMERASE I-SPECIFIC TRANSCRIPTION INITIATION FACTOR RRN10"/>
    <property type="match status" value="1"/>
</dbReference>
<keyword evidence="3" id="KW-1185">Reference proteome</keyword>
<dbReference type="AlphaFoldDB" id="A0A6A5XTW4"/>
<dbReference type="InterPro" id="IPR022793">
    <property type="entry name" value="Rrn10"/>
</dbReference>
<sequence length="212" mass="23915">MTQSKRSRSEMTTGDEGELPERNHKRAATVYDAVAGRVSQWGFIGSERPSSMLQPLRPDEVLYRASNAPTRYEETDHYFAHTKLRPDQKLPSSELLTALHAYFSEYYERSEEQFNQKIWNSMDETALIALGILMEETAREVLGETGDLAFLEAAGAEDELYEEAEEKRTAKQESQSRQVSSTRETLSRVEAEDDSISSNFASPSLSGDSDLD</sequence>
<gene>
    <name evidence="2" type="ORF">BU24DRAFT_183355</name>
</gene>